<name>A0ABV7VKW6_9PROT</name>
<evidence type="ECO:0000256" key="4">
    <source>
        <dbReference type="ARBA" id="ARBA00023163"/>
    </source>
</evidence>
<dbReference type="SUPFAM" id="SSF46785">
    <property type="entry name" value="Winged helix' DNA-binding domain"/>
    <property type="match status" value="1"/>
</dbReference>
<evidence type="ECO:0000256" key="1">
    <source>
        <dbReference type="ARBA" id="ARBA00009437"/>
    </source>
</evidence>
<dbReference type="InterPro" id="IPR036388">
    <property type="entry name" value="WH-like_DNA-bd_sf"/>
</dbReference>
<evidence type="ECO:0000256" key="3">
    <source>
        <dbReference type="ARBA" id="ARBA00023125"/>
    </source>
</evidence>
<organism evidence="6 7">
    <name type="scientific">Ferrovibrio xuzhouensis</name>
    <dbReference type="NCBI Taxonomy" id="1576914"/>
    <lineage>
        <taxon>Bacteria</taxon>
        <taxon>Pseudomonadati</taxon>
        <taxon>Pseudomonadota</taxon>
        <taxon>Alphaproteobacteria</taxon>
        <taxon>Rhodospirillales</taxon>
        <taxon>Rhodospirillaceae</taxon>
        <taxon>Ferrovibrio</taxon>
    </lineage>
</organism>
<keyword evidence="3" id="KW-0238">DNA-binding</keyword>
<dbReference type="PANTHER" id="PTHR30126">
    <property type="entry name" value="HTH-TYPE TRANSCRIPTIONAL REGULATOR"/>
    <property type="match status" value="1"/>
</dbReference>
<evidence type="ECO:0000313" key="6">
    <source>
        <dbReference type="EMBL" id="MFC3677603.1"/>
    </source>
</evidence>
<dbReference type="PROSITE" id="PS50931">
    <property type="entry name" value="HTH_LYSR"/>
    <property type="match status" value="1"/>
</dbReference>
<dbReference type="InterPro" id="IPR000847">
    <property type="entry name" value="LysR_HTH_N"/>
</dbReference>
<comment type="caution">
    <text evidence="6">The sequence shown here is derived from an EMBL/GenBank/DDBJ whole genome shotgun (WGS) entry which is preliminary data.</text>
</comment>
<accession>A0ABV7VKW6</accession>
<dbReference type="InterPro" id="IPR036390">
    <property type="entry name" value="WH_DNA-bd_sf"/>
</dbReference>
<reference evidence="7" key="1">
    <citation type="journal article" date="2019" name="Int. J. Syst. Evol. Microbiol.">
        <title>The Global Catalogue of Microorganisms (GCM) 10K type strain sequencing project: providing services to taxonomists for standard genome sequencing and annotation.</title>
        <authorList>
            <consortium name="The Broad Institute Genomics Platform"/>
            <consortium name="The Broad Institute Genome Sequencing Center for Infectious Disease"/>
            <person name="Wu L."/>
            <person name="Ma J."/>
        </authorList>
    </citation>
    <scope>NUCLEOTIDE SEQUENCE [LARGE SCALE GENOMIC DNA]</scope>
    <source>
        <strain evidence="7">KCTC 42182</strain>
    </source>
</reference>
<feature type="domain" description="HTH lysR-type" evidence="5">
    <location>
        <begin position="1"/>
        <end position="58"/>
    </location>
</feature>
<keyword evidence="4" id="KW-0804">Transcription</keyword>
<evidence type="ECO:0000256" key="2">
    <source>
        <dbReference type="ARBA" id="ARBA00023015"/>
    </source>
</evidence>
<comment type="similarity">
    <text evidence="1">Belongs to the LysR transcriptional regulatory family.</text>
</comment>
<dbReference type="Pfam" id="PF03466">
    <property type="entry name" value="LysR_substrate"/>
    <property type="match status" value="1"/>
</dbReference>
<dbReference type="SUPFAM" id="SSF53850">
    <property type="entry name" value="Periplasmic binding protein-like II"/>
    <property type="match status" value="1"/>
</dbReference>
<evidence type="ECO:0000259" key="5">
    <source>
        <dbReference type="PROSITE" id="PS50931"/>
    </source>
</evidence>
<dbReference type="Gene3D" id="1.10.10.10">
    <property type="entry name" value="Winged helix-like DNA-binding domain superfamily/Winged helix DNA-binding domain"/>
    <property type="match status" value="1"/>
</dbReference>
<dbReference type="PRINTS" id="PR00039">
    <property type="entry name" value="HTHLYSR"/>
</dbReference>
<dbReference type="EMBL" id="JBHRYJ010000005">
    <property type="protein sequence ID" value="MFC3677603.1"/>
    <property type="molecule type" value="Genomic_DNA"/>
</dbReference>
<dbReference type="Pfam" id="PF00126">
    <property type="entry name" value="HTH_1"/>
    <property type="match status" value="1"/>
</dbReference>
<evidence type="ECO:0000313" key="7">
    <source>
        <dbReference type="Proteomes" id="UP001595711"/>
    </source>
</evidence>
<keyword evidence="2" id="KW-0805">Transcription regulation</keyword>
<proteinExistence type="inferred from homology"/>
<dbReference type="Proteomes" id="UP001595711">
    <property type="component" value="Unassembled WGS sequence"/>
</dbReference>
<dbReference type="InterPro" id="IPR005119">
    <property type="entry name" value="LysR_subst-bd"/>
</dbReference>
<sequence>MTLEQLRIFVAVADSLHVTRAAQSLNITQSAASASIAALETRHGMRLFHRIGRRIELTEAGRSFLPEAKAVLARAAQAELALTELSGLQRGSLTLHASQTIANYWLPPQLHAFRKLYPGIALNLTIANTTEVGDAVGAGAADLGFIEGDLENPLLAQIPVPGDRLLLVVGPRHPWASAQAVTPADLKQAAWVLREKGSGTRQNFELGLRQLGVDPAGINVAFELPSNEAVRNAVEAGAGATVLSSLVVADSLFAGRLRVIDLPFPERHFIILRHGDRYISKAEDALLRLVRGDNGLPGR</sequence>
<dbReference type="CDD" id="cd08420">
    <property type="entry name" value="PBP2_CysL_like"/>
    <property type="match status" value="1"/>
</dbReference>
<dbReference type="PANTHER" id="PTHR30126:SF39">
    <property type="entry name" value="HTH-TYPE TRANSCRIPTIONAL REGULATOR CYSL"/>
    <property type="match status" value="1"/>
</dbReference>
<protein>
    <submittedName>
        <fullName evidence="6">LysR substrate-binding domain-containing protein</fullName>
    </submittedName>
</protein>
<dbReference type="RefSeq" id="WP_379729173.1">
    <property type="nucleotide sequence ID" value="NZ_JBHRYJ010000005.1"/>
</dbReference>
<gene>
    <name evidence="6" type="ORF">ACFOOQ_18765</name>
</gene>
<keyword evidence="7" id="KW-1185">Reference proteome</keyword>
<dbReference type="Gene3D" id="3.40.190.290">
    <property type="match status" value="1"/>
</dbReference>